<name>A0A4Q7PK92_9FLAO</name>
<reference evidence="2 3" key="1">
    <citation type="submission" date="2019-02" db="EMBL/GenBank/DDBJ databases">
        <title>Genomic Encyclopedia of Type Strains, Phase IV (KMG-IV): sequencing the most valuable type-strain genomes for metagenomic binning, comparative biology and taxonomic classification.</title>
        <authorList>
            <person name="Goeker M."/>
        </authorList>
    </citation>
    <scope>NUCLEOTIDE SEQUENCE [LARGE SCALE GENOMIC DNA]</scope>
    <source>
        <strain evidence="2 3">DSM 17196</strain>
    </source>
</reference>
<evidence type="ECO:0008006" key="4">
    <source>
        <dbReference type="Google" id="ProtNLM"/>
    </source>
</evidence>
<feature type="chain" id="PRO_5020188931" description="Adhesin domain-containing protein" evidence="1">
    <location>
        <begin position="21"/>
        <end position="468"/>
    </location>
</feature>
<organism evidence="2 3">
    <name type="scientific">Aquimarina brevivitae</name>
    <dbReference type="NCBI Taxonomy" id="323412"/>
    <lineage>
        <taxon>Bacteria</taxon>
        <taxon>Pseudomonadati</taxon>
        <taxon>Bacteroidota</taxon>
        <taxon>Flavobacteriia</taxon>
        <taxon>Flavobacteriales</taxon>
        <taxon>Flavobacteriaceae</taxon>
        <taxon>Aquimarina</taxon>
    </lineage>
</organism>
<evidence type="ECO:0000256" key="1">
    <source>
        <dbReference type="SAM" id="SignalP"/>
    </source>
</evidence>
<protein>
    <recommendedName>
        <fullName evidence="4">Adhesin domain-containing protein</fullName>
    </recommendedName>
</protein>
<feature type="signal peptide" evidence="1">
    <location>
        <begin position="1"/>
        <end position="20"/>
    </location>
</feature>
<accession>A0A4Q7PK92</accession>
<evidence type="ECO:0000313" key="2">
    <source>
        <dbReference type="EMBL" id="RZT00271.1"/>
    </source>
</evidence>
<sequence>MKYRLNVFILLSFSGWLASAQDIQQKLKESFAVDKEVVIAINASHTNIVFETWNKNTVEVSAYIQGNDLGGDYTDALLKSWQVDATGSANAVTVNASAGSFWFKKIEPQQVYVQQGSNELRALNPVISDMLEPILENLSDNPMPSTLEENLAALNSEYQKFKKDENKYIQQWETQIKDKFGDDYSKESKSWTQRFTSNTDQSKMEVSITMSTDQLQNNDQGWRDEFNRRMQQWAEQLATEFSANPVNQNAATYQFYVYKSGDNTQSPKGIDKVIKIKMPYNANVRLNVRHGDINLPPKILDLKASLSHVKLNANEIDGDQTYIKASYSPVTVTEWKNGRLVMNYVKNCRIQKATNLNLNSDSSNIFIQQLTGKGVISGSFGAVTIANVSESFSTLDLVMQNSDFKLKLPEGAFNLMYTGSQSRVAIPKTLEANARRNFGNVFINGYQTSRDTEKVITINAKYSSVILQ</sequence>
<gene>
    <name evidence="2" type="ORF">EV197_1507</name>
</gene>
<dbReference type="OrthoDB" id="1420424at2"/>
<dbReference type="AlphaFoldDB" id="A0A4Q7PK92"/>
<dbReference type="Proteomes" id="UP000292262">
    <property type="component" value="Unassembled WGS sequence"/>
</dbReference>
<keyword evidence="1" id="KW-0732">Signal</keyword>
<dbReference type="EMBL" id="SGXE01000001">
    <property type="protein sequence ID" value="RZT00271.1"/>
    <property type="molecule type" value="Genomic_DNA"/>
</dbReference>
<comment type="caution">
    <text evidence="2">The sequence shown here is derived from an EMBL/GenBank/DDBJ whole genome shotgun (WGS) entry which is preliminary data.</text>
</comment>
<evidence type="ECO:0000313" key="3">
    <source>
        <dbReference type="Proteomes" id="UP000292262"/>
    </source>
</evidence>
<dbReference type="RefSeq" id="WP_130286055.1">
    <property type="nucleotide sequence ID" value="NZ_SGXE01000001.1"/>
</dbReference>
<proteinExistence type="predicted"/>
<keyword evidence="3" id="KW-1185">Reference proteome</keyword>